<dbReference type="InterPro" id="IPR032799">
    <property type="entry name" value="TAXi_C"/>
</dbReference>
<sequence>MALLRPSSCVTLSCSTLKTLLLLLISSAFMVTATAAGFVARISYSGSVLSPLFIASNISIGTPAQPQRLLISTDSASYILVRCTHDAGFFNPRLSSSFVYLKRGDLVTPRPRRSDRLAMDTFLLRSSRGRWIAIPKVTFACTSSILGLGYSGIASLTPTKQGLPAQLRVRKFAYCLPSSSTDQPTPLLLGNVPYTFLMSPVSFDISQYLARAKLYVNHNSGSFSVNLKNITIEGEPLGLKSPLKLRISSMDPFTKIPGGIYRRMRSIFLKKAAARGMKIVQSHPPFDTCFNSSSIGFSRVGPAAPPMELELTGVGGKDVGWSVFGFNSIVSVSDEKSCWAFLDGGAQTHSTSVLGTFQQQGNFFEFDLQNSTLGFSGHLNFFRTSCSNFAF</sequence>
<comment type="caution">
    <text evidence="3">The sequence shown here is derived from an EMBL/GenBank/DDBJ whole genome shotgun (WGS) entry which is preliminary data.</text>
</comment>
<dbReference type="Pfam" id="PF14541">
    <property type="entry name" value="TAXi_C"/>
    <property type="match status" value="1"/>
</dbReference>
<dbReference type="PROSITE" id="PS51767">
    <property type="entry name" value="PEPTIDASE_A1"/>
    <property type="match status" value="1"/>
</dbReference>
<dbReference type="EMBL" id="CM035420">
    <property type="protein sequence ID" value="KAH7405330.1"/>
    <property type="molecule type" value="Genomic_DNA"/>
</dbReference>
<dbReference type="AlphaFoldDB" id="A0A8T2T828"/>
<proteinExistence type="inferred from homology"/>
<dbReference type="OMA" id="DGKYCLY"/>
<name>A0A8T2T828_CERRI</name>
<dbReference type="OrthoDB" id="1258937at2759"/>
<protein>
    <recommendedName>
        <fullName evidence="2">Peptidase A1 domain-containing protein</fullName>
    </recommendedName>
</protein>
<evidence type="ECO:0000313" key="4">
    <source>
        <dbReference type="Proteomes" id="UP000825935"/>
    </source>
</evidence>
<dbReference type="PANTHER" id="PTHR47965">
    <property type="entry name" value="ASPARTYL PROTEASE-RELATED"/>
    <property type="match status" value="1"/>
</dbReference>
<dbReference type="PANTHER" id="PTHR47965:SF63">
    <property type="entry name" value="OS01G0937200 PROTEIN"/>
    <property type="match status" value="1"/>
</dbReference>
<comment type="similarity">
    <text evidence="1">Belongs to the peptidase A1 family.</text>
</comment>
<organism evidence="3 4">
    <name type="scientific">Ceratopteris richardii</name>
    <name type="common">Triangle waterfern</name>
    <dbReference type="NCBI Taxonomy" id="49495"/>
    <lineage>
        <taxon>Eukaryota</taxon>
        <taxon>Viridiplantae</taxon>
        <taxon>Streptophyta</taxon>
        <taxon>Embryophyta</taxon>
        <taxon>Tracheophyta</taxon>
        <taxon>Polypodiopsida</taxon>
        <taxon>Polypodiidae</taxon>
        <taxon>Polypodiales</taxon>
        <taxon>Pteridineae</taxon>
        <taxon>Pteridaceae</taxon>
        <taxon>Parkerioideae</taxon>
        <taxon>Ceratopteris</taxon>
    </lineage>
</organism>
<dbReference type="GO" id="GO:0004190">
    <property type="term" value="F:aspartic-type endopeptidase activity"/>
    <property type="evidence" value="ECO:0007669"/>
    <property type="project" value="InterPro"/>
</dbReference>
<reference evidence="3" key="1">
    <citation type="submission" date="2021-08" db="EMBL/GenBank/DDBJ databases">
        <title>WGS assembly of Ceratopteris richardii.</title>
        <authorList>
            <person name="Marchant D.B."/>
            <person name="Chen G."/>
            <person name="Jenkins J."/>
            <person name="Shu S."/>
            <person name="Leebens-Mack J."/>
            <person name="Grimwood J."/>
            <person name="Schmutz J."/>
            <person name="Soltis P."/>
            <person name="Soltis D."/>
            <person name="Chen Z.-H."/>
        </authorList>
    </citation>
    <scope>NUCLEOTIDE SEQUENCE</scope>
    <source>
        <strain evidence="3">Whitten #5841</strain>
        <tissue evidence="3">Leaf</tissue>
    </source>
</reference>
<dbReference type="InterPro" id="IPR033121">
    <property type="entry name" value="PEPTIDASE_A1"/>
</dbReference>
<feature type="domain" description="Peptidase A1" evidence="2">
    <location>
        <begin position="54"/>
        <end position="376"/>
    </location>
</feature>
<dbReference type="SUPFAM" id="SSF50630">
    <property type="entry name" value="Acid proteases"/>
    <property type="match status" value="1"/>
</dbReference>
<dbReference type="Gene3D" id="2.40.70.10">
    <property type="entry name" value="Acid Proteases"/>
    <property type="match status" value="2"/>
</dbReference>
<dbReference type="GO" id="GO:0006508">
    <property type="term" value="P:proteolysis"/>
    <property type="evidence" value="ECO:0007669"/>
    <property type="project" value="InterPro"/>
</dbReference>
<dbReference type="InterPro" id="IPR021109">
    <property type="entry name" value="Peptidase_aspartic_dom_sf"/>
</dbReference>
<gene>
    <name evidence="3" type="ORF">KP509_15G065900</name>
</gene>
<accession>A0A8T2T828</accession>
<evidence type="ECO:0000259" key="2">
    <source>
        <dbReference type="PROSITE" id="PS51767"/>
    </source>
</evidence>
<dbReference type="InterPro" id="IPR032861">
    <property type="entry name" value="TAXi_N"/>
</dbReference>
<evidence type="ECO:0000256" key="1">
    <source>
        <dbReference type="ARBA" id="ARBA00007447"/>
    </source>
</evidence>
<dbReference type="Pfam" id="PF14543">
    <property type="entry name" value="TAXi_N"/>
    <property type="match status" value="1"/>
</dbReference>
<dbReference type="InterPro" id="IPR001461">
    <property type="entry name" value="Aspartic_peptidase_A1"/>
</dbReference>
<keyword evidence="4" id="KW-1185">Reference proteome</keyword>
<dbReference type="Proteomes" id="UP000825935">
    <property type="component" value="Chromosome 15"/>
</dbReference>
<evidence type="ECO:0000313" key="3">
    <source>
        <dbReference type="EMBL" id="KAH7405330.1"/>
    </source>
</evidence>